<dbReference type="Proteomes" id="UP000613740">
    <property type="component" value="Unassembled WGS sequence"/>
</dbReference>
<evidence type="ECO:0000313" key="3">
    <source>
        <dbReference type="Proteomes" id="UP000613740"/>
    </source>
</evidence>
<dbReference type="InterPro" id="IPR001810">
    <property type="entry name" value="F-box_dom"/>
</dbReference>
<keyword evidence="3" id="KW-1185">Reference proteome</keyword>
<dbReference type="AlphaFoldDB" id="A0A835WB27"/>
<dbReference type="PROSITE" id="PS50181">
    <property type="entry name" value="FBOX"/>
    <property type="match status" value="1"/>
</dbReference>
<reference evidence="2" key="1">
    <citation type="journal article" date="2020" name="bioRxiv">
        <title>Comparative genomics of Chlamydomonas.</title>
        <authorList>
            <person name="Craig R.J."/>
            <person name="Hasan A.R."/>
            <person name="Ness R.W."/>
            <person name="Keightley P.D."/>
        </authorList>
    </citation>
    <scope>NUCLEOTIDE SEQUENCE</scope>
    <source>
        <strain evidence="2">CCAP 11/173</strain>
    </source>
</reference>
<sequence length="386" mass="42698">MPASGWPAGADILAAAGPKLPRDLWSDILRFLGPRELIKVACVDEFCRDLVYSNEELWRRHCLARWPDCQHGLHRSTHAGLNMNALSGTAAVHDSEAGEQGGMDCSGRGAAATASWRRLFGDLSAAATFRLAFEDATAATEEARTRGEGQHAPVTVERFMQAVHALGLAACAYSSLRCCSAYRRHVHQELGWWLAERPQVLVRFVRSLHVGLMDAQLRGSSTLARMWSSTYCWQRSAVQFLLEAPFWDRLHHQHSPQHQQAMGDAGQIAALQRLLRECEALDATIQRVHKEFPAAMSLGLGMQHSALALVPSSCASGLRDGGCVQAKCRPWGSGCIGPRGLCFDDVEDEAWQLGARAERSAAERGGLLTWRRMVEPRDHWWAWLPC</sequence>
<dbReference type="OrthoDB" id="537270at2759"/>
<comment type="caution">
    <text evidence="2">The sequence shown here is derived from an EMBL/GenBank/DDBJ whole genome shotgun (WGS) entry which is preliminary data.</text>
</comment>
<dbReference type="EMBL" id="JAEHOD010000029">
    <property type="protein sequence ID" value="KAG2444123.1"/>
    <property type="molecule type" value="Genomic_DNA"/>
</dbReference>
<evidence type="ECO:0000259" key="1">
    <source>
        <dbReference type="PROSITE" id="PS50181"/>
    </source>
</evidence>
<feature type="domain" description="F-box" evidence="1">
    <location>
        <begin position="14"/>
        <end position="61"/>
    </location>
</feature>
<name>A0A835WB27_9CHLO</name>
<organism evidence="2 3">
    <name type="scientific">Chlamydomonas schloesseri</name>
    <dbReference type="NCBI Taxonomy" id="2026947"/>
    <lineage>
        <taxon>Eukaryota</taxon>
        <taxon>Viridiplantae</taxon>
        <taxon>Chlorophyta</taxon>
        <taxon>core chlorophytes</taxon>
        <taxon>Chlorophyceae</taxon>
        <taxon>CS clade</taxon>
        <taxon>Chlamydomonadales</taxon>
        <taxon>Chlamydomonadaceae</taxon>
        <taxon>Chlamydomonas</taxon>
    </lineage>
</organism>
<proteinExistence type="predicted"/>
<dbReference type="SUPFAM" id="SSF81383">
    <property type="entry name" value="F-box domain"/>
    <property type="match status" value="1"/>
</dbReference>
<dbReference type="Gene3D" id="1.20.1280.50">
    <property type="match status" value="1"/>
</dbReference>
<gene>
    <name evidence="2" type="ORF">HYH02_009064</name>
</gene>
<accession>A0A835WB27</accession>
<evidence type="ECO:0000313" key="2">
    <source>
        <dbReference type="EMBL" id="KAG2444123.1"/>
    </source>
</evidence>
<dbReference type="InterPro" id="IPR036047">
    <property type="entry name" value="F-box-like_dom_sf"/>
</dbReference>
<protein>
    <recommendedName>
        <fullName evidence="1">F-box domain-containing protein</fullName>
    </recommendedName>
</protein>